<reference evidence="3 4" key="1">
    <citation type="submission" date="2019-09" db="EMBL/GenBank/DDBJ databases">
        <title>Genome Sequence of Larkinella sp MA1.</title>
        <authorList>
            <person name="Srinivasan S."/>
        </authorList>
    </citation>
    <scope>NUCLEOTIDE SEQUENCE [LARGE SCALE GENOMIC DNA]</scope>
    <source>
        <strain evidence="3 4">MA1</strain>
    </source>
</reference>
<evidence type="ECO:0000313" key="4">
    <source>
        <dbReference type="Proteomes" id="UP000326344"/>
    </source>
</evidence>
<sequence length="838" mass="95925">MNPKRNASDDRAPSELFIFLFPGVIDRKKPTATLTLADAVQMISDGTYRAKVEQLRTFPDPKARKPPKDSLDYLTLSGRFEPSRLAKNLKQHSGLMAIDFDDIAHFTETRLQLQADPYILVLFESPSGNRLKAVVETDPNRHADAFADLAFYFRQTYQLEIDASGSDVCRPCFVGYDPNLYVNPLAEPYPIKGLAKRKEKPKTDIQIRKDATEVFRHVAAVVERIVAARVDITGNYSHEWLLIAFCMATLSEDGRALFHQVSQFNPNYMVEDADEKFTNAIQTTRFTHPWKFFQIAKDYNIDVSKPRREKKETAPEESKPQPDPEAKPVDKPKKAERILSQNVDYRDGGIWIWVTKNWICVAENFQIYVKYCTEDENEEKSWILEILRIGIAKPLYIEISHEEFCSATKLKNKLASHRLALKITDTYLGELWQHLFRMNFPNAVKVTRLGYHPESRVFFFSNKAISVDSADAVLEPDEFGIVAVNPPDGQPPLCLSMPVVKKKRAHLFQLAPGNLTFNEWFGLLVQVHKYENAIIPATFYLMALFRDLVVKHTNASPILYLKGGASSGKSSIARSLCRLYNLHEAVANLKNKNTEAGLVRVMSHTSNGMIWMDEYHNDFPFEGLLQSAYDDNGYIRAEENSRDGTDTIDIYSALVLTSNYIPENPIFFSLCLFVPITEQQKTDEQVEAFARFKDIEQDGLSFVTLEMLKHRALVEANLKQAYDDLYTPLKEATRHEKPVERLISNMARVLSVAYILQIFGKINLQFEVTSDDDILDEFVAIGTRGILRQHTIQTEKTALSEFFEIIQNQYENGFIQEDIHFRFEGSLLHLRFPSLYTI</sequence>
<accession>A0A5N1JBB7</accession>
<dbReference type="InterPro" id="IPR014907">
    <property type="entry name" value="BT4734-like_N"/>
</dbReference>
<dbReference type="EMBL" id="VTWS01000011">
    <property type="protein sequence ID" value="KAA9346308.1"/>
    <property type="molecule type" value="Genomic_DNA"/>
</dbReference>
<comment type="caution">
    <text evidence="3">The sequence shown here is derived from an EMBL/GenBank/DDBJ whole genome shotgun (WGS) entry which is preliminary data.</text>
</comment>
<protein>
    <recommendedName>
        <fullName evidence="2">BT4734-like N-terminal domain-containing protein</fullName>
    </recommendedName>
</protein>
<organism evidence="3 4">
    <name type="scientific">Larkinella humicola</name>
    <dbReference type="NCBI Taxonomy" id="2607654"/>
    <lineage>
        <taxon>Bacteria</taxon>
        <taxon>Pseudomonadati</taxon>
        <taxon>Bacteroidota</taxon>
        <taxon>Cytophagia</taxon>
        <taxon>Cytophagales</taxon>
        <taxon>Spirosomataceae</taxon>
        <taxon>Larkinella</taxon>
    </lineage>
</organism>
<proteinExistence type="predicted"/>
<evidence type="ECO:0000313" key="3">
    <source>
        <dbReference type="EMBL" id="KAA9346308.1"/>
    </source>
</evidence>
<feature type="domain" description="BT4734-like N-terminal" evidence="2">
    <location>
        <begin position="68"/>
        <end position="181"/>
    </location>
</feature>
<dbReference type="Proteomes" id="UP000326344">
    <property type="component" value="Unassembled WGS sequence"/>
</dbReference>
<gene>
    <name evidence="3" type="ORF">F0P93_29005</name>
</gene>
<feature type="region of interest" description="Disordered" evidence="1">
    <location>
        <begin position="306"/>
        <end position="333"/>
    </location>
</feature>
<dbReference type="InterPro" id="IPR027417">
    <property type="entry name" value="P-loop_NTPase"/>
</dbReference>
<dbReference type="SUPFAM" id="SSF52540">
    <property type="entry name" value="P-loop containing nucleoside triphosphate hydrolases"/>
    <property type="match status" value="1"/>
</dbReference>
<name>A0A5N1JBB7_9BACT</name>
<evidence type="ECO:0000256" key="1">
    <source>
        <dbReference type="SAM" id="MobiDB-lite"/>
    </source>
</evidence>
<evidence type="ECO:0000259" key="2">
    <source>
        <dbReference type="Pfam" id="PF08800"/>
    </source>
</evidence>
<dbReference type="Pfam" id="PF08800">
    <property type="entry name" value="BT4734-like_N"/>
    <property type="match status" value="1"/>
</dbReference>
<dbReference type="AlphaFoldDB" id="A0A5N1JBB7"/>
<dbReference type="RefSeq" id="WP_150881302.1">
    <property type="nucleotide sequence ID" value="NZ_VTWS01000011.1"/>
</dbReference>
<keyword evidence="4" id="KW-1185">Reference proteome</keyword>